<comment type="caution">
    <text evidence="1">The sequence shown here is derived from an EMBL/GenBank/DDBJ whole genome shotgun (WGS) entry which is preliminary data.</text>
</comment>
<protein>
    <submittedName>
        <fullName evidence="1">Uncharacterized protein</fullName>
    </submittedName>
</protein>
<gene>
    <name evidence="1" type="ORF">J2Z76_001120</name>
</gene>
<evidence type="ECO:0000313" key="1">
    <source>
        <dbReference type="EMBL" id="MBP1925263.1"/>
    </source>
</evidence>
<keyword evidence="2" id="KW-1185">Reference proteome</keyword>
<reference evidence="1 2" key="1">
    <citation type="submission" date="2021-03" db="EMBL/GenBank/DDBJ databases">
        <title>Genomic Encyclopedia of Type Strains, Phase IV (KMG-IV): sequencing the most valuable type-strain genomes for metagenomic binning, comparative biology and taxonomic classification.</title>
        <authorList>
            <person name="Goeker M."/>
        </authorList>
    </citation>
    <scope>NUCLEOTIDE SEQUENCE [LARGE SCALE GENOMIC DNA]</scope>
    <source>
        <strain evidence="1 2">DSM 24004</strain>
    </source>
</reference>
<accession>A0ABS4GC48</accession>
<evidence type="ECO:0000313" key="2">
    <source>
        <dbReference type="Proteomes" id="UP001519342"/>
    </source>
</evidence>
<sequence>MYRNEIDNTMFNLLFSDIRVLESTNLKTGRYTDSQMVQLIIRIIEKYSKEDYNEFYAAEDEKFYEV</sequence>
<dbReference type="RefSeq" id="WP_209510987.1">
    <property type="nucleotide sequence ID" value="NZ_JAGGKS010000002.1"/>
</dbReference>
<organism evidence="1 2">
    <name type="scientific">Sedimentibacter acidaminivorans</name>
    <dbReference type="NCBI Taxonomy" id="913099"/>
    <lineage>
        <taxon>Bacteria</taxon>
        <taxon>Bacillati</taxon>
        <taxon>Bacillota</taxon>
        <taxon>Tissierellia</taxon>
        <taxon>Sedimentibacter</taxon>
    </lineage>
</organism>
<dbReference type="Proteomes" id="UP001519342">
    <property type="component" value="Unassembled WGS sequence"/>
</dbReference>
<dbReference type="EMBL" id="JAGGKS010000002">
    <property type="protein sequence ID" value="MBP1925263.1"/>
    <property type="molecule type" value="Genomic_DNA"/>
</dbReference>
<name>A0ABS4GC48_9FIRM</name>
<proteinExistence type="predicted"/>